<dbReference type="KEGG" id="blep:AL038_03965"/>
<sequence length="312" mass="35924">MIDITQLRFFTTCLLLAILSVAKASEISIDDTYTEIYNVQQELNIIKQYLKIDKEIIPPQVTLQVVPRLTWQKTYQILFKLDHIHEKYNLPRLNIPSREPEKDVSTAVIYEQVCRIRTELFLLKRVFDIKTEIPPPPVFTKKTQLDNYNALNQILYELDAFTGTSFLPSHVFGQAMRIHYDIDALLYALELTDSTLPPPKKDNVLPVDVFNAGLTLIKEMQEIQTHLNINKINLNINVYQRNSIQQITPTETFGMTGFVLAELQVIKAYLGLTNVITPVAQIYQGKIPADTLQILEWNIARIRLISKAIKQL</sequence>
<dbReference type="STRING" id="288004.AL038_03965"/>
<gene>
    <name evidence="2" type="ORF">BLE401_02045</name>
</gene>
<keyword evidence="3" id="KW-1185">Reference proteome</keyword>
<evidence type="ECO:0000256" key="1">
    <source>
        <dbReference type="SAM" id="SignalP"/>
    </source>
</evidence>
<dbReference type="AlphaFoldDB" id="A0A2N9YAU8"/>
<reference evidence="3" key="1">
    <citation type="submission" date="2016-12" db="EMBL/GenBank/DDBJ databases">
        <title>Complete Genome Sequence of Beggiatoa leptomitiformis D-401.</title>
        <authorList>
            <person name="Fomenkov A."/>
            <person name="Vincze T."/>
            <person name="Grabovich M."/>
            <person name="Anton B.P."/>
            <person name="Dubinina G."/>
            <person name="Orlova M."/>
            <person name="Belousova E."/>
            <person name="Roberts R.J."/>
        </authorList>
    </citation>
    <scope>NUCLEOTIDE SEQUENCE [LARGE SCALE GENOMIC DNA]</scope>
    <source>
        <strain evidence="3">D-401</strain>
    </source>
</reference>
<organism evidence="2 3">
    <name type="scientific">Beggiatoa leptomitoformis</name>
    <dbReference type="NCBI Taxonomy" id="288004"/>
    <lineage>
        <taxon>Bacteria</taxon>
        <taxon>Pseudomonadati</taxon>
        <taxon>Pseudomonadota</taxon>
        <taxon>Gammaproteobacteria</taxon>
        <taxon>Thiotrichales</taxon>
        <taxon>Thiotrichaceae</taxon>
        <taxon>Beggiatoa</taxon>
    </lineage>
</organism>
<evidence type="ECO:0000313" key="2">
    <source>
        <dbReference type="EMBL" id="AUI67595.1"/>
    </source>
</evidence>
<dbReference type="OrthoDB" id="5368448at2"/>
<feature type="chain" id="PRO_5014634375" evidence="1">
    <location>
        <begin position="25"/>
        <end position="312"/>
    </location>
</feature>
<evidence type="ECO:0000313" key="3">
    <source>
        <dbReference type="Proteomes" id="UP000234271"/>
    </source>
</evidence>
<feature type="signal peptide" evidence="1">
    <location>
        <begin position="1"/>
        <end position="24"/>
    </location>
</feature>
<dbReference type="EMBL" id="CP018889">
    <property type="protein sequence ID" value="AUI67595.1"/>
    <property type="molecule type" value="Genomic_DNA"/>
</dbReference>
<dbReference type="Proteomes" id="UP000234271">
    <property type="component" value="Chromosome"/>
</dbReference>
<proteinExistence type="predicted"/>
<keyword evidence="1" id="KW-0732">Signal</keyword>
<accession>A0A2N9YAU8</accession>
<protein>
    <submittedName>
        <fullName evidence="2">Uncharacterized protein</fullName>
    </submittedName>
</protein>
<name>A0A2N9YAU8_9GAMM</name>
<dbReference type="RefSeq" id="WP_062149345.1">
    <property type="nucleotide sequence ID" value="NZ_CP012373.2"/>
</dbReference>